<keyword evidence="1" id="KW-0732">Signal</keyword>
<dbReference type="Pfam" id="PF00535">
    <property type="entry name" value="Glycos_transf_2"/>
    <property type="match status" value="1"/>
</dbReference>
<dbReference type="AlphaFoldDB" id="A0A078AK60"/>
<dbReference type="InParanoid" id="A0A078AK60"/>
<sequence>MSKLTLRQFLLLILVLSQSLLASYTPYNKFNQNFVTILIYGDGNKEDLERNLNFTNNQYFPYFEVIAAVKSKELIDKVNPQFKVQNNIKFIQTEYFNDFAKILQNYLHLVNGEYISLVHAKTISKNERIREQIIETKTYKCNVMVSEINILNHKGEILENAYLIDQDYQRDLDVILFSMDFRLEASIFMRKVFFTNILNQTNENIDRYFFTNQIVKLEEVNFSMESFVQITLENYHHIFMDESVIQAEEDTIKFKHYDNYLNSKNISLTAPQFFSLLNCSYDFLACDESNLEVVRYLMIDLYMTFEKLFKYQMLELYSQIEFIHNHLWKQGQARKYPREYPLASVVMSSHNRDYFLIKSISYVLEQSYVNWELVISDNNSSNPNTHKILQLLDGHPRIRVFYLYTDQNEAFSFNYAISYAEGEYIAIQDDDDIMMPFRLEYQIDFLKRNPIYEICGSAYKPISEIGRPKYFAQNYVNNFAEAKAFFLILNHVSHSTVTVRMTDRMKKYFSYSQQAAYDYSLWIKLLFELENENIRFFVLPKHVTGIRVHSNKISNQKSETSSYKKQITLKQIEILERIYPEIFEDINFQCFLKIFLQLKFQYDTIQTCEDLDFEQFSKEFNDRLRHLPFWTQQDIKDLDLFYKYFNDQYIEKLNQKKLIIMQQKLTFDCVLHQGDIKSLILHIEQLKDSVDYFIILYSLSPGDNISNSYLYSNKVLLENQSKLMFHFLNSSIIQDQQKLQYKLNEIFDDLINEKILFSNDYIMFSNSSEIINPSQLRRFQQLGLDMGIFALRQLSTLYQQNGQSYKLISILIYELLEKLGIQYLDDYSIQLDFEDKLDIIEISKNRYASIYHLKDAGLYIDDCRNYKNELALQGKIRLNLELLSNADKRYFDYFHNQIKVTLKAYCDERNKGLFANQKSEL</sequence>
<evidence type="ECO:0000313" key="4">
    <source>
        <dbReference type="Proteomes" id="UP000039865"/>
    </source>
</evidence>
<protein>
    <recommendedName>
        <fullName evidence="2">Glycosyltransferase 2-like domain-containing protein</fullName>
    </recommendedName>
</protein>
<reference evidence="3 4" key="1">
    <citation type="submission" date="2014-06" db="EMBL/GenBank/DDBJ databases">
        <authorList>
            <person name="Swart Estienne"/>
        </authorList>
    </citation>
    <scope>NUCLEOTIDE SEQUENCE [LARGE SCALE GENOMIC DNA]</scope>
    <source>
        <strain evidence="3 4">130c</strain>
    </source>
</reference>
<gene>
    <name evidence="3" type="primary">Contig14415.g15362</name>
    <name evidence="3" type="ORF">STYLEM_10198</name>
</gene>
<dbReference type="CDD" id="cd00761">
    <property type="entry name" value="Glyco_tranf_GTA_type"/>
    <property type="match status" value="1"/>
</dbReference>
<proteinExistence type="predicted"/>
<dbReference type="EMBL" id="CCKQ01009684">
    <property type="protein sequence ID" value="CDW81188.1"/>
    <property type="molecule type" value="Genomic_DNA"/>
</dbReference>
<evidence type="ECO:0000256" key="1">
    <source>
        <dbReference type="SAM" id="SignalP"/>
    </source>
</evidence>
<feature type="domain" description="Glycosyltransferase 2-like" evidence="2">
    <location>
        <begin position="344"/>
        <end position="498"/>
    </location>
</feature>
<dbReference type="GO" id="GO:0016758">
    <property type="term" value="F:hexosyltransferase activity"/>
    <property type="evidence" value="ECO:0007669"/>
    <property type="project" value="UniProtKB-ARBA"/>
</dbReference>
<dbReference type="SUPFAM" id="SSF53448">
    <property type="entry name" value="Nucleotide-diphospho-sugar transferases"/>
    <property type="match status" value="1"/>
</dbReference>
<keyword evidence="4" id="KW-1185">Reference proteome</keyword>
<dbReference type="Proteomes" id="UP000039865">
    <property type="component" value="Unassembled WGS sequence"/>
</dbReference>
<accession>A0A078AK60</accession>
<dbReference type="PANTHER" id="PTHR22916:SF3">
    <property type="entry name" value="UDP-GLCNAC:BETAGAL BETA-1,3-N-ACETYLGLUCOSAMINYLTRANSFERASE-LIKE PROTEIN 1"/>
    <property type="match status" value="1"/>
</dbReference>
<name>A0A078AK60_STYLE</name>
<dbReference type="Gene3D" id="3.90.550.10">
    <property type="entry name" value="Spore Coat Polysaccharide Biosynthesis Protein SpsA, Chain A"/>
    <property type="match status" value="1"/>
</dbReference>
<dbReference type="PANTHER" id="PTHR22916">
    <property type="entry name" value="GLYCOSYLTRANSFERASE"/>
    <property type="match status" value="1"/>
</dbReference>
<dbReference type="OrthoDB" id="326644at2759"/>
<evidence type="ECO:0000259" key="2">
    <source>
        <dbReference type="Pfam" id="PF00535"/>
    </source>
</evidence>
<feature type="chain" id="PRO_5001729498" description="Glycosyltransferase 2-like domain-containing protein" evidence="1">
    <location>
        <begin position="23"/>
        <end position="921"/>
    </location>
</feature>
<evidence type="ECO:0000313" key="3">
    <source>
        <dbReference type="EMBL" id="CDW81188.1"/>
    </source>
</evidence>
<organism evidence="3 4">
    <name type="scientific">Stylonychia lemnae</name>
    <name type="common">Ciliate</name>
    <dbReference type="NCBI Taxonomy" id="5949"/>
    <lineage>
        <taxon>Eukaryota</taxon>
        <taxon>Sar</taxon>
        <taxon>Alveolata</taxon>
        <taxon>Ciliophora</taxon>
        <taxon>Intramacronucleata</taxon>
        <taxon>Spirotrichea</taxon>
        <taxon>Stichotrichia</taxon>
        <taxon>Sporadotrichida</taxon>
        <taxon>Oxytrichidae</taxon>
        <taxon>Stylonychinae</taxon>
        <taxon>Stylonychia</taxon>
    </lineage>
</organism>
<feature type="signal peptide" evidence="1">
    <location>
        <begin position="1"/>
        <end position="22"/>
    </location>
</feature>
<dbReference type="InterPro" id="IPR029044">
    <property type="entry name" value="Nucleotide-diphossugar_trans"/>
</dbReference>
<dbReference type="InterPro" id="IPR001173">
    <property type="entry name" value="Glyco_trans_2-like"/>
</dbReference>